<feature type="non-terminal residue" evidence="1">
    <location>
        <position position="1"/>
    </location>
</feature>
<proteinExistence type="predicted"/>
<organism evidence="1 2">
    <name type="scientific">Pleuronectes platessa</name>
    <name type="common">European plaice</name>
    <dbReference type="NCBI Taxonomy" id="8262"/>
    <lineage>
        <taxon>Eukaryota</taxon>
        <taxon>Metazoa</taxon>
        <taxon>Chordata</taxon>
        <taxon>Craniata</taxon>
        <taxon>Vertebrata</taxon>
        <taxon>Euteleostomi</taxon>
        <taxon>Actinopterygii</taxon>
        <taxon>Neopterygii</taxon>
        <taxon>Teleostei</taxon>
        <taxon>Neoteleostei</taxon>
        <taxon>Acanthomorphata</taxon>
        <taxon>Carangaria</taxon>
        <taxon>Pleuronectiformes</taxon>
        <taxon>Pleuronectoidei</taxon>
        <taxon>Pleuronectidae</taxon>
        <taxon>Pleuronectes</taxon>
    </lineage>
</organism>
<evidence type="ECO:0000313" key="2">
    <source>
        <dbReference type="Proteomes" id="UP001153269"/>
    </source>
</evidence>
<dbReference type="AlphaFoldDB" id="A0A9N7V8W9"/>
<reference evidence="1" key="1">
    <citation type="submission" date="2020-03" db="EMBL/GenBank/DDBJ databases">
        <authorList>
            <person name="Weist P."/>
        </authorList>
    </citation>
    <scope>NUCLEOTIDE SEQUENCE</scope>
</reference>
<dbReference type="EMBL" id="CADEAL010003549">
    <property type="protein sequence ID" value="CAB1445082.1"/>
    <property type="molecule type" value="Genomic_DNA"/>
</dbReference>
<accession>A0A9N7V8W9</accession>
<gene>
    <name evidence="1" type="ORF">PLEPLA_LOCUS32812</name>
</gene>
<sequence length="152" mass="16692">ASECNVASRPGKEERRCLHPPTGYELPARSYIGRRCLHPPTGYELPARSYIGRRCFHPATSYRPGATSGGGAFIPQQATGQELHRAAVLSSRNKPPARSYYERWCVHPAAVKGDIVASRPAASYRSLDTKWSSFSLQLGPQVRQCNYNASGS</sequence>
<dbReference type="Proteomes" id="UP001153269">
    <property type="component" value="Unassembled WGS sequence"/>
</dbReference>
<comment type="caution">
    <text evidence="1">The sequence shown here is derived from an EMBL/GenBank/DDBJ whole genome shotgun (WGS) entry which is preliminary data.</text>
</comment>
<keyword evidence="2" id="KW-1185">Reference proteome</keyword>
<name>A0A9N7V8W9_PLEPL</name>
<evidence type="ECO:0000313" key="1">
    <source>
        <dbReference type="EMBL" id="CAB1445082.1"/>
    </source>
</evidence>
<protein>
    <submittedName>
        <fullName evidence="1">Uncharacterized protein</fullName>
    </submittedName>
</protein>